<accession>A0A1H3RYG0</accession>
<sequence length="71" mass="7876">MNIYRLEALINGNEYVDLVVIAGGEEAAFQLAEIELEKSYLKTPVIEEITLLEKRKLAAKGGGFVIPRRNG</sequence>
<dbReference type="STRING" id="1503961.SAMN05421736_109126"/>
<evidence type="ECO:0008006" key="3">
    <source>
        <dbReference type="Google" id="ProtNLM"/>
    </source>
</evidence>
<dbReference type="OrthoDB" id="2382322at2"/>
<keyword evidence="2" id="KW-1185">Reference proteome</keyword>
<dbReference type="AlphaFoldDB" id="A0A1H3RYG0"/>
<evidence type="ECO:0000313" key="1">
    <source>
        <dbReference type="EMBL" id="SDZ30670.1"/>
    </source>
</evidence>
<proteinExistence type="predicted"/>
<dbReference type="Proteomes" id="UP000198935">
    <property type="component" value="Unassembled WGS sequence"/>
</dbReference>
<reference evidence="2" key="1">
    <citation type="submission" date="2016-10" db="EMBL/GenBank/DDBJ databases">
        <authorList>
            <person name="Varghese N."/>
            <person name="Submissions S."/>
        </authorList>
    </citation>
    <scope>NUCLEOTIDE SEQUENCE [LARGE SCALE GENOMIC DNA]</scope>
    <source>
        <strain evidence="2">SP</strain>
    </source>
</reference>
<dbReference type="EMBL" id="FNPI01000009">
    <property type="protein sequence ID" value="SDZ30670.1"/>
    <property type="molecule type" value="Genomic_DNA"/>
</dbReference>
<dbReference type="Pfam" id="PF13046">
    <property type="entry name" value="DUF3906"/>
    <property type="match status" value="1"/>
</dbReference>
<organism evidence="1 2">
    <name type="scientific">Evansella caseinilytica</name>
    <dbReference type="NCBI Taxonomy" id="1503961"/>
    <lineage>
        <taxon>Bacteria</taxon>
        <taxon>Bacillati</taxon>
        <taxon>Bacillota</taxon>
        <taxon>Bacilli</taxon>
        <taxon>Bacillales</taxon>
        <taxon>Bacillaceae</taxon>
        <taxon>Evansella</taxon>
    </lineage>
</organism>
<dbReference type="InterPro" id="IPR024998">
    <property type="entry name" value="DUF3906"/>
</dbReference>
<name>A0A1H3RYG0_9BACI</name>
<protein>
    <recommendedName>
        <fullName evidence="3">DUF3906 family protein</fullName>
    </recommendedName>
</protein>
<evidence type="ECO:0000313" key="2">
    <source>
        <dbReference type="Proteomes" id="UP000198935"/>
    </source>
</evidence>
<gene>
    <name evidence="1" type="ORF">SAMN05421736_109126</name>
</gene>